<gene>
    <name evidence="1" type="ORF">GCM10011335_53160</name>
</gene>
<organism evidence="1 2">
    <name type="scientific">Aureimonas glaciei</name>
    <dbReference type="NCBI Taxonomy" id="1776957"/>
    <lineage>
        <taxon>Bacteria</taxon>
        <taxon>Pseudomonadati</taxon>
        <taxon>Pseudomonadota</taxon>
        <taxon>Alphaproteobacteria</taxon>
        <taxon>Hyphomicrobiales</taxon>
        <taxon>Aurantimonadaceae</taxon>
        <taxon>Aureimonas</taxon>
    </lineage>
</organism>
<dbReference type="EMBL" id="BMJJ01000024">
    <property type="protein sequence ID" value="GGD43898.1"/>
    <property type="molecule type" value="Genomic_DNA"/>
</dbReference>
<reference evidence="1" key="1">
    <citation type="journal article" date="2014" name="Int. J. Syst. Evol. Microbiol.">
        <title>Complete genome sequence of Corynebacterium casei LMG S-19264T (=DSM 44701T), isolated from a smear-ripened cheese.</title>
        <authorList>
            <consortium name="US DOE Joint Genome Institute (JGI-PGF)"/>
            <person name="Walter F."/>
            <person name="Albersmeier A."/>
            <person name="Kalinowski J."/>
            <person name="Ruckert C."/>
        </authorList>
    </citation>
    <scope>NUCLEOTIDE SEQUENCE</scope>
    <source>
        <strain evidence="1">CGMCC 1.15493</strain>
    </source>
</reference>
<dbReference type="RefSeq" id="WP_188855468.1">
    <property type="nucleotide sequence ID" value="NZ_BMJJ01000024.1"/>
</dbReference>
<evidence type="ECO:0000313" key="1">
    <source>
        <dbReference type="EMBL" id="GGD43898.1"/>
    </source>
</evidence>
<dbReference type="AlphaFoldDB" id="A0A916YGP2"/>
<reference evidence="1" key="2">
    <citation type="submission" date="2020-09" db="EMBL/GenBank/DDBJ databases">
        <authorList>
            <person name="Sun Q."/>
            <person name="Zhou Y."/>
        </authorList>
    </citation>
    <scope>NUCLEOTIDE SEQUENCE</scope>
    <source>
        <strain evidence="1">CGMCC 1.15493</strain>
    </source>
</reference>
<proteinExistence type="predicted"/>
<evidence type="ECO:0000313" key="2">
    <source>
        <dbReference type="Proteomes" id="UP000613160"/>
    </source>
</evidence>
<accession>A0A916YGP2</accession>
<dbReference type="Proteomes" id="UP000613160">
    <property type="component" value="Unassembled WGS sequence"/>
</dbReference>
<name>A0A916YGP2_9HYPH</name>
<protein>
    <submittedName>
        <fullName evidence="1">Uncharacterized protein</fullName>
    </submittedName>
</protein>
<comment type="caution">
    <text evidence="1">The sequence shown here is derived from an EMBL/GenBank/DDBJ whole genome shotgun (WGS) entry which is preliminary data.</text>
</comment>
<sequence length="164" mass="17422">MNAALRSLRAAVADIASIGDPRSTAAAEAATSALDRLEASFQHQRRDHSMRLLAGVDLDCVTKCDLVGGGGVEVRARHTDDRYGTVEVEIIYVGDESRRSDSNLIADAGKAGLDSLVVEIVRRNVAMATDGDLLSALDAAERGEDPEIGEILAAAHDRNLRLLS</sequence>
<keyword evidence="2" id="KW-1185">Reference proteome</keyword>